<dbReference type="AlphaFoldDB" id="A0A9P3LF28"/>
<feature type="transmembrane region" description="Helical" evidence="1">
    <location>
        <begin position="16"/>
        <end position="34"/>
    </location>
</feature>
<keyword evidence="1" id="KW-0812">Transmembrane</keyword>
<evidence type="ECO:0000256" key="1">
    <source>
        <dbReference type="SAM" id="Phobius"/>
    </source>
</evidence>
<dbReference type="InterPro" id="IPR045340">
    <property type="entry name" value="DUF6533"/>
</dbReference>
<sequence>MAILQVQQVFDASVGIYLQLASTALFFYDIFLTISDEISCVWKRKFSLTTYVYLINRYIMFVNLLTRLGGLVPRVHETVEHANAMHRHLAIQRSMYHGYAPCDGRSALYAYMRPTASAAAYLHS</sequence>
<dbReference type="OrthoDB" id="2742807at2759"/>
<feature type="domain" description="DUF6533" evidence="2">
    <location>
        <begin position="17"/>
        <end position="62"/>
    </location>
</feature>
<feature type="transmembrane region" description="Helical" evidence="1">
    <location>
        <begin position="46"/>
        <end position="65"/>
    </location>
</feature>
<protein>
    <recommendedName>
        <fullName evidence="2">DUF6533 domain-containing protein</fullName>
    </recommendedName>
</protein>
<gene>
    <name evidence="3" type="ORF">PsYK624_082960</name>
</gene>
<evidence type="ECO:0000313" key="3">
    <source>
        <dbReference type="EMBL" id="GJE92143.1"/>
    </source>
</evidence>
<evidence type="ECO:0000259" key="2">
    <source>
        <dbReference type="Pfam" id="PF20151"/>
    </source>
</evidence>
<accession>A0A9P3LF28</accession>
<dbReference type="EMBL" id="BPQB01000025">
    <property type="protein sequence ID" value="GJE92143.1"/>
    <property type="molecule type" value="Genomic_DNA"/>
</dbReference>
<organism evidence="3 4">
    <name type="scientific">Phanerochaete sordida</name>
    <dbReference type="NCBI Taxonomy" id="48140"/>
    <lineage>
        <taxon>Eukaryota</taxon>
        <taxon>Fungi</taxon>
        <taxon>Dikarya</taxon>
        <taxon>Basidiomycota</taxon>
        <taxon>Agaricomycotina</taxon>
        <taxon>Agaricomycetes</taxon>
        <taxon>Polyporales</taxon>
        <taxon>Phanerochaetaceae</taxon>
        <taxon>Phanerochaete</taxon>
    </lineage>
</organism>
<comment type="caution">
    <text evidence="3">The sequence shown here is derived from an EMBL/GenBank/DDBJ whole genome shotgun (WGS) entry which is preliminary data.</text>
</comment>
<keyword evidence="1" id="KW-1133">Transmembrane helix</keyword>
<keyword evidence="1" id="KW-0472">Membrane</keyword>
<name>A0A9P3LF28_9APHY</name>
<dbReference type="Pfam" id="PF20151">
    <property type="entry name" value="DUF6533"/>
    <property type="match status" value="1"/>
</dbReference>
<dbReference type="Proteomes" id="UP000703269">
    <property type="component" value="Unassembled WGS sequence"/>
</dbReference>
<keyword evidence="4" id="KW-1185">Reference proteome</keyword>
<reference evidence="3 4" key="1">
    <citation type="submission" date="2021-08" db="EMBL/GenBank/DDBJ databases">
        <title>Draft Genome Sequence of Phanerochaete sordida strain YK-624.</title>
        <authorList>
            <person name="Mori T."/>
            <person name="Dohra H."/>
            <person name="Suzuki T."/>
            <person name="Kawagishi H."/>
            <person name="Hirai H."/>
        </authorList>
    </citation>
    <scope>NUCLEOTIDE SEQUENCE [LARGE SCALE GENOMIC DNA]</scope>
    <source>
        <strain evidence="3 4">YK-624</strain>
    </source>
</reference>
<proteinExistence type="predicted"/>
<evidence type="ECO:0000313" key="4">
    <source>
        <dbReference type="Proteomes" id="UP000703269"/>
    </source>
</evidence>